<evidence type="ECO:0000259" key="3">
    <source>
        <dbReference type="Pfam" id="PF07859"/>
    </source>
</evidence>
<dbReference type="InterPro" id="IPR013094">
    <property type="entry name" value="AB_hydrolase_3"/>
</dbReference>
<dbReference type="PANTHER" id="PTHR48081">
    <property type="entry name" value="AB HYDROLASE SUPERFAMILY PROTEIN C4A8.06C"/>
    <property type="match status" value="1"/>
</dbReference>
<proteinExistence type="inferred from homology"/>
<evidence type="ECO:0000313" key="5">
    <source>
        <dbReference type="Proteomes" id="UP001500689"/>
    </source>
</evidence>
<dbReference type="InterPro" id="IPR002168">
    <property type="entry name" value="Lipase_GDXG_HIS_AS"/>
</dbReference>
<feature type="domain" description="Alpha/beta hydrolase fold-3" evidence="3">
    <location>
        <begin position="80"/>
        <end position="288"/>
    </location>
</feature>
<dbReference type="Gene3D" id="3.40.50.1820">
    <property type="entry name" value="alpha/beta hydrolase"/>
    <property type="match status" value="1"/>
</dbReference>
<keyword evidence="2 4" id="KW-0378">Hydrolase</keyword>
<name>A0ABP6UUM0_9PSEU</name>
<reference evidence="5" key="1">
    <citation type="journal article" date="2019" name="Int. J. Syst. Evol. Microbiol.">
        <title>The Global Catalogue of Microorganisms (GCM) 10K type strain sequencing project: providing services to taxonomists for standard genome sequencing and annotation.</title>
        <authorList>
            <consortium name="The Broad Institute Genomics Platform"/>
            <consortium name="The Broad Institute Genome Sequencing Center for Infectious Disease"/>
            <person name="Wu L."/>
            <person name="Ma J."/>
        </authorList>
    </citation>
    <scope>NUCLEOTIDE SEQUENCE [LARGE SCALE GENOMIC DNA]</scope>
    <source>
        <strain evidence="5">JCM 16898</strain>
    </source>
</reference>
<gene>
    <name evidence="4" type="ORF">GCM10022222_00970</name>
</gene>
<comment type="caution">
    <text evidence="4">The sequence shown here is derived from an EMBL/GenBank/DDBJ whole genome shotgun (WGS) entry which is preliminary data.</text>
</comment>
<dbReference type="Pfam" id="PF07859">
    <property type="entry name" value="Abhydrolase_3"/>
    <property type="match status" value="1"/>
</dbReference>
<protein>
    <submittedName>
        <fullName evidence="4">Alpha/beta hydrolase</fullName>
    </submittedName>
</protein>
<evidence type="ECO:0000313" key="4">
    <source>
        <dbReference type="EMBL" id="GAA3522890.1"/>
    </source>
</evidence>
<dbReference type="InterPro" id="IPR050300">
    <property type="entry name" value="GDXG_lipolytic_enzyme"/>
</dbReference>
<keyword evidence="5" id="KW-1185">Reference proteome</keyword>
<dbReference type="Proteomes" id="UP001500689">
    <property type="component" value="Unassembled WGS sequence"/>
</dbReference>
<dbReference type="PANTHER" id="PTHR48081:SF8">
    <property type="entry name" value="ALPHA_BETA HYDROLASE FOLD-3 DOMAIN-CONTAINING PROTEIN-RELATED"/>
    <property type="match status" value="1"/>
</dbReference>
<dbReference type="PROSITE" id="PS01173">
    <property type="entry name" value="LIPASE_GDXG_HIS"/>
    <property type="match status" value="1"/>
</dbReference>
<evidence type="ECO:0000256" key="2">
    <source>
        <dbReference type="ARBA" id="ARBA00022801"/>
    </source>
</evidence>
<organism evidence="4 5">
    <name type="scientific">Amycolatopsis ultiminotia</name>
    <dbReference type="NCBI Taxonomy" id="543629"/>
    <lineage>
        <taxon>Bacteria</taxon>
        <taxon>Bacillati</taxon>
        <taxon>Actinomycetota</taxon>
        <taxon>Actinomycetes</taxon>
        <taxon>Pseudonocardiales</taxon>
        <taxon>Pseudonocardiaceae</taxon>
        <taxon>Amycolatopsis</taxon>
    </lineage>
</organism>
<dbReference type="GO" id="GO:0016787">
    <property type="term" value="F:hydrolase activity"/>
    <property type="evidence" value="ECO:0007669"/>
    <property type="project" value="UniProtKB-KW"/>
</dbReference>
<dbReference type="EMBL" id="BAAAZN010000001">
    <property type="protein sequence ID" value="GAA3522890.1"/>
    <property type="molecule type" value="Genomic_DNA"/>
</dbReference>
<dbReference type="InterPro" id="IPR029058">
    <property type="entry name" value="AB_hydrolase_fold"/>
</dbReference>
<dbReference type="SUPFAM" id="SSF53474">
    <property type="entry name" value="alpha/beta-Hydrolases"/>
    <property type="match status" value="1"/>
</dbReference>
<dbReference type="RefSeq" id="WP_344854194.1">
    <property type="nucleotide sequence ID" value="NZ_BAAAZN010000001.1"/>
</dbReference>
<sequence>MTEYGTGLHPEARALLDQFERDGIRPYDQLSVLQARAAVAAATRLQGVRTPLALVRDLLIDDALPARLYHSRPETIAPLVVYLHGGGFVTGSVAAADRPCRALAAASGCAVLSVEYRLAPENPFPVPVHDCLAAIRWASAHSRELGADPARMVLMGDSAGGALAAACTAAVRDSGDSPLAGQILVYPTLRPTRGNPAPSLQSNGEGYLMTRGSLEWFWGHYLRGCQDTTDPLAAPLLADDLSRLPATTVVVAEFDPLRDEGLAYADRLRAAGVPTTTHLVPGALHGFWWMDGVLAQARDLTEYLAHDLHTRFGFDD</sequence>
<accession>A0ABP6UUM0</accession>
<evidence type="ECO:0000256" key="1">
    <source>
        <dbReference type="ARBA" id="ARBA00010515"/>
    </source>
</evidence>
<comment type="similarity">
    <text evidence="1">Belongs to the 'GDXG' lipolytic enzyme family.</text>
</comment>